<comment type="similarity">
    <text evidence="1 5">Belongs to the CDC6/cdc18 family.</text>
</comment>
<feature type="binding site" evidence="5">
    <location>
        <position position="222"/>
    </location>
    <ligand>
        <name>ATP</name>
        <dbReference type="ChEBI" id="CHEBI:30616"/>
    </ligand>
</feature>
<dbReference type="InterPro" id="IPR015163">
    <property type="entry name" value="Cdc6_C"/>
</dbReference>
<feature type="domain" description="AAA+ ATPase" evidence="6">
    <location>
        <begin position="49"/>
        <end position="206"/>
    </location>
</feature>
<feature type="binding site" evidence="5">
    <location>
        <position position="210"/>
    </location>
    <ligand>
        <name>ATP</name>
        <dbReference type="ChEBI" id="CHEBI:30616"/>
    </ligand>
</feature>
<dbReference type="InterPro" id="IPR036388">
    <property type="entry name" value="WH-like_DNA-bd_sf"/>
</dbReference>
<evidence type="ECO:0000313" key="8">
    <source>
        <dbReference type="Proteomes" id="UP001056766"/>
    </source>
</evidence>
<comment type="function">
    <text evidence="5">Involved in regulation of DNA replication.</text>
</comment>
<dbReference type="GO" id="GO:0005524">
    <property type="term" value="F:ATP binding"/>
    <property type="evidence" value="ECO:0007669"/>
    <property type="project" value="UniProtKB-UniRule"/>
</dbReference>
<evidence type="ECO:0000256" key="2">
    <source>
        <dbReference type="ARBA" id="ARBA00022705"/>
    </source>
</evidence>
<dbReference type="NCBIfam" id="TIGR02928">
    <property type="entry name" value="orc1/cdc6 family replication initiation protein"/>
    <property type="match status" value="1"/>
</dbReference>
<keyword evidence="3 5" id="KW-0547">Nucleotide-binding</keyword>
<dbReference type="Gene3D" id="1.10.10.10">
    <property type="entry name" value="Winged helix-like DNA-binding domain superfamily/Winged helix DNA-binding domain"/>
    <property type="match status" value="1"/>
</dbReference>
<reference evidence="7" key="2">
    <citation type="submission" date="2021-04" db="EMBL/GenBank/DDBJ databases">
        <authorList>
            <person name="Dong X."/>
        </authorList>
    </citation>
    <scope>NUCLEOTIDE SEQUENCE</scope>
    <source>
        <strain evidence="7">LLY</strain>
    </source>
</reference>
<comment type="caution">
    <text evidence="7">The sequence shown here is derived from an EMBL/GenBank/DDBJ whole genome shotgun (WGS) entry which is preliminary data.</text>
</comment>
<dbReference type="InterPro" id="IPR049945">
    <property type="entry name" value="AAA_22"/>
</dbReference>
<organism evidence="7 8">
    <name type="scientific">Methanococcoides seepicolus</name>
    <dbReference type="NCBI Taxonomy" id="2828780"/>
    <lineage>
        <taxon>Archaea</taxon>
        <taxon>Methanobacteriati</taxon>
        <taxon>Methanobacteriota</taxon>
        <taxon>Stenosarchaea group</taxon>
        <taxon>Methanomicrobia</taxon>
        <taxon>Methanosarcinales</taxon>
        <taxon>Methanosarcinaceae</taxon>
        <taxon>Methanococcoides</taxon>
    </lineage>
</organism>
<keyword evidence="4 5" id="KW-0067">ATP-binding</keyword>
<dbReference type="AlphaFoldDB" id="A0A9E5DBE5"/>
<name>A0A9E5DBE5_9EURY</name>
<dbReference type="Pfam" id="PF13401">
    <property type="entry name" value="AAA_22"/>
    <property type="match status" value="1"/>
</dbReference>
<dbReference type="Pfam" id="PF22703">
    <property type="entry name" value="Cdc6_lid"/>
    <property type="match status" value="1"/>
</dbReference>
<sequence>MNIFENISNSIFRDIRCLENDYIPSKLIGRDYEIGEIADACKPIFINGKPRNLFLFGKPGTGKSVTSAYVINQLKESIKKQKLDIEVVHFRVSCKDKPTSTAVLRELIKQAKPGTRLPGRGLGFDDYLEYFSDIFSNDSHRLIIVVLDEIDCLKDDKILYILSRADEMCLLPKNTKFSIIGISNNFDSKKSIGTNVVSSLYMKDILFNPYKEEQLFSILNDRLDAFCDDVVDEEVISLCSRLSAEKHGNARETIQLLKEVGHLAENNGDSKVKLNDVHIVTETANVAYLGDVIMNLPELEKRVFLAVVQLSNHTRCKTQIKTDTVVSKQDELSRKFKMKPLSRQDVSQMLNGLALSQLISIQKGNDGRKNTSIIKLDEEVKKQSLVIENVLEKSIYESHI</sequence>
<dbReference type="InterPro" id="IPR027417">
    <property type="entry name" value="P-loop_NTPase"/>
</dbReference>
<dbReference type="SMART" id="SM00382">
    <property type="entry name" value="AAA"/>
    <property type="match status" value="1"/>
</dbReference>
<feature type="binding site" evidence="5">
    <location>
        <begin position="61"/>
        <end position="65"/>
    </location>
    <ligand>
        <name>ATP</name>
        <dbReference type="ChEBI" id="CHEBI:30616"/>
    </ligand>
</feature>
<dbReference type="SUPFAM" id="SSF52540">
    <property type="entry name" value="P-loop containing nucleoside triphosphate hydrolases"/>
    <property type="match status" value="1"/>
</dbReference>
<dbReference type="PANTHER" id="PTHR10763:SF26">
    <property type="entry name" value="CELL DIVISION CONTROL PROTEIN 6 HOMOLOG"/>
    <property type="match status" value="1"/>
</dbReference>
<evidence type="ECO:0000259" key="6">
    <source>
        <dbReference type="SMART" id="SM00382"/>
    </source>
</evidence>
<dbReference type="InterPro" id="IPR014277">
    <property type="entry name" value="Orc1/Cdc6_arc"/>
</dbReference>
<dbReference type="Pfam" id="PF09079">
    <property type="entry name" value="WHD_Cdc6"/>
    <property type="match status" value="1"/>
</dbReference>
<dbReference type="InterPro" id="IPR003593">
    <property type="entry name" value="AAA+_ATPase"/>
</dbReference>
<dbReference type="EMBL" id="JAGSOI010000012">
    <property type="protein sequence ID" value="MCM1986293.1"/>
    <property type="molecule type" value="Genomic_DNA"/>
</dbReference>
<evidence type="ECO:0000256" key="3">
    <source>
        <dbReference type="ARBA" id="ARBA00022741"/>
    </source>
</evidence>
<dbReference type="InterPro" id="IPR050311">
    <property type="entry name" value="ORC1/CDC6"/>
</dbReference>
<accession>A0A9E5DBE5</accession>
<reference evidence="7" key="1">
    <citation type="journal article" date="2021" name="mSystems">
        <title>Bacteria and Archaea Synergistically Convert Glycine Betaine to Biogenic Methane in the Formosa Cold Seep of the South China Sea.</title>
        <authorList>
            <person name="Li L."/>
            <person name="Zhang W."/>
            <person name="Zhang S."/>
            <person name="Song L."/>
            <person name="Sun Q."/>
            <person name="Zhang H."/>
            <person name="Xiang H."/>
            <person name="Dong X."/>
        </authorList>
    </citation>
    <scope>NUCLEOTIDE SEQUENCE</scope>
    <source>
        <strain evidence="7">LLY</strain>
    </source>
</reference>
<dbReference type="PANTHER" id="PTHR10763">
    <property type="entry name" value="CELL DIVISION CONTROL PROTEIN 6-RELATED"/>
    <property type="match status" value="1"/>
</dbReference>
<dbReference type="InterPro" id="IPR055237">
    <property type="entry name" value="Cdc6_lid"/>
</dbReference>
<dbReference type="Proteomes" id="UP001056766">
    <property type="component" value="Unassembled WGS sequence"/>
</dbReference>
<keyword evidence="8" id="KW-1185">Reference proteome</keyword>
<dbReference type="Gene3D" id="1.10.8.60">
    <property type="match status" value="1"/>
</dbReference>
<gene>
    <name evidence="7" type="ORF">KDK67_04645</name>
</gene>
<dbReference type="Gene3D" id="3.40.50.300">
    <property type="entry name" value="P-loop containing nucleotide triphosphate hydrolases"/>
    <property type="match status" value="1"/>
</dbReference>
<proteinExistence type="inferred from homology"/>
<evidence type="ECO:0000256" key="5">
    <source>
        <dbReference type="HAMAP-Rule" id="MF_01407"/>
    </source>
</evidence>
<dbReference type="RefSeq" id="WP_250867674.1">
    <property type="nucleotide sequence ID" value="NZ_JAGSOI010000012.1"/>
</dbReference>
<dbReference type="HAMAP" id="MF_01407">
    <property type="entry name" value="ORC1_type_DNA_replic_protein"/>
    <property type="match status" value="1"/>
</dbReference>
<evidence type="ECO:0000256" key="4">
    <source>
        <dbReference type="ARBA" id="ARBA00022840"/>
    </source>
</evidence>
<dbReference type="GO" id="GO:0006260">
    <property type="term" value="P:DNA replication"/>
    <property type="evidence" value="ECO:0007669"/>
    <property type="project" value="UniProtKB-UniRule"/>
</dbReference>
<protein>
    <recommendedName>
        <fullName evidence="5">ORC1-type DNA replication protein</fullName>
    </recommendedName>
</protein>
<evidence type="ECO:0000313" key="7">
    <source>
        <dbReference type="EMBL" id="MCM1986293.1"/>
    </source>
</evidence>
<keyword evidence="2 5" id="KW-0235">DNA replication</keyword>
<evidence type="ECO:0000256" key="1">
    <source>
        <dbReference type="ARBA" id="ARBA00006184"/>
    </source>
</evidence>